<evidence type="ECO:0000256" key="8">
    <source>
        <dbReference type="ARBA" id="ARBA00023125"/>
    </source>
</evidence>
<evidence type="ECO:0000256" key="2">
    <source>
        <dbReference type="ARBA" id="ARBA00010450"/>
    </source>
</evidence>
<evidence type="ECO:0000256" key="7">
    <source>
        <dbReference type="ARBA" id="ARBA00022908"/>
    </source>
</evidence>
<evidence type="ECO:0000256" key="11">
    <source>
        <dbReference type="HAMAP-Rule" id="MF_01807"/>
    </source>
</evidence>
<name>A0A3P3VS93_9MICO</name>
<dbReference type="PANTHER" id="PTHR30349:SF81">
    <property type="entry name" value="TYROSINE RECOMBINASE XERC"/>
    <property type="match status" value="1"/>
</dbReference>
<keyword evidence="8 11" id="KW-0238">DNA-binding</keyword>
<evidence type="ECO:0000256" key="9">
    <source>
        <dbReference type="ARBA" id="ARBA00023172"/>
    </source>
</evidence>
<dbReference type="InterPro" id="IPR050090">
    <property type="entry name" value="Tyrosine_recombinase_XerCD"/>
</dbReference>
<keyword evidence="9 11" id="KW-0233">DNA recombination</keyword>
<keyword evidence="10 11" id="KW-0131">Cell cycle</keyword>
<evidence type="ECO:0000259" key="14">
    <source>
        <dbReference type="PROSITE" id="PS51900"/>
    </source>
</evidence>
<dbReference type="HAMAP" id="MF_01807">
    <property type="entry name" value="Recomb_XerD"/>
    <property type="match status" value="1"/>
</dbReference>
<dbReference type="SUPFAM" id="SSF47823">
    <property type="entry name" value="lambda integrase-like, N-terminal domain"/>
    <property type="match status" value="1"/>
</dbReference>
<accession>A0A3P3VS93</accession>
<dbReference type="InterPro" id="IPR023009">
    <property type="entry name" value="Tyrosine_recombinase_XerC/XerD"/>
</dbReference>
<comment type="subcellular location">
    <subcellularLocation>
        <location evidence="1 11">Cytoplasm</location>
    </subcellularLocation>
</comment>
<dbReference type="InterPro" id="IPR010998">
    <property type="entry name" value="Integrase_recombinase_N"/>
</dbReference>
<gene>
    <name evidence="11 15" type="primary">xerD</name>
    <name evidence="15" type="ORF">EG850_12450</name>
</gene>
<dbReference type="Pfam" id="PF00589">
    <property type="entry name" value="Phage_integrase"/>
    <property type="match status" value="1"/>
</dbReference>
<dbReference type="GO" id="GO:0005737">
    <property type="term" value="C:cytoplasm"/>
    <property type="evidence" value="ECO:0007669"/>
    <property type="project" value="UniProtKB-SubCell"/>
</dbReference>
<feature type="domain" description="Tyr recombinase" evidence="13">
    <location>
        <begin position="131"/>
        <end position="314"/>
    </location>
</feature>
<protein>
    <recommendedName>
        <fullName evidence="3 11">Tyrosine recombinase XerD</fullName>
    </recommendedName>
</protein>
<dbReference type="PROSITE" id="PS51898">
    <property type="entry name" value="TYR_RECOMBINASE"/>
    <property type="match status" value="1"/>
</dbReference>
<evidence type="ECO:0000259" key="13">
    <source>
        <dbReference type="PROSITE" id="PS51898"/>
    </source>
</evidence>
<dbReference type="PANTHER" id="PTHR30349">
    <property type="entry name" value="PHAGE INTEGRASE-RELATED"/>
    <property type="match status" value="1"/>
</dbReference>
<dbReference type="SUPFAM" id="SSF56349">
    <property type="entry name" value="DNA breaking-rejoining enzymes"/>
    <property type="match status" value="1"/>
</dbReference>
<keyword evidence="4 11" id="KW-0963">Cytoplasm</keyword>
<feature type="domain" description="Core-binding (CB)" evidence="14">
    <location>
        <begin position="18"/>
        <end position="110"/>
    </location>
</feature>
<feature type="active site" evidence="11">
    <location>
        <position position="266"/>
    </location>
</feature>
<evidence type="ECO:0000256" key="5">
    <source>
        <dbReference type="ARBA" id="ARBA00022618"/>
    </source>
</evidence>
<keyword evidence="6 11" id="KW-0159">Chromosome partition</keyword>
<dbReference type="InterPro" id="IPR013762">
    <property type="entry name" value="Integrase-like_cat_sf"/>
</dbReference>
<dbReference type="Pfam" id="PF02899">
    <property type="entry name" value="Phage_int_SAM_1"/>
    <property type="match status" value="1"/>
</dbReference>
<feature type="active site" evidence="11">
    <location>
        <position position="269"/>
    </location>
</feature>
<evidence type="ECO:0000256" key="4">
    <source>
        <dbReference type="ARBA" id="ARBA00022490"/>
    </source>
</evidence>
<feature type="active site" description="O-(3'-phospho-DNA)-tyrosine intermediate" evidence="11">
    <location>
        <position position="301"/>
    </location>
</feature>
<dbReference type="GO" id="GO:0009037">
    <property type="term" value="F:tyrosine-based site-specific recombinase activity"/>
    <property type="evidence" value="ECO:0007669"/>
    <property type="project" value="UniProtKB-UniRule"/>
</dbReference>
<feature type="active site" evidence="11">
    <location>
        <position position="171"/>
    </location>
</feature>
<dbReference type="EMBL" id="RQVS01000022">
    <property type="protein sequence ID" value="RRJ85661.1"/>
    <property type="molecule type" value="Genomic_DNA"/>
</dbReference>
<dbReference type="GO" id="GO:0051301">
    <property type="term" value="P:cell division"/>
    <property type="evidence" value="ECO:0007669"/>
    <property type="project" value="UniProtKB-KW"/>
</dbReference>
<evidence type="ECO:0000256" key="1">
    <source>
        <dbReference type="ARBA" id="ARBA00004496"/>
    </source>
</evidence>
<dbReference type="CDD" id="cd00798">
    <property type="entry name" value="INT_XerDC_C"/>
    <property type="match status" value="1"/>
</dbReference>
<evidence type="ECO:0000256" key="12">
    <source>
        <dbReference type="SAM" id="MobiDB-lite"/>
    </source>
</evidence>
<dbReference type="InterPro" id="IPR002104">
    <property type="entry name" value="Integrase_catalytic"/>
</dbReference>
<dbReference type="RefSeq" id="WP_124973958.1">
    <property type="nucleotide sequence ID" value="NZ_RQVS01000022.1"/>
</dbReference>
<dbReference type="NCBIfam" id="NF001399">
    <property type="entry name" value="PRK00283.1"/>
    <property type="match status" value="1"/>
</dbReference>
<dbReference type="InterPro" id="IPR011010">
    <property type="entry name" value="DNA_brk_join_enz"/>
</dbReference>
<evidence type="ECO:0000256" key="6">
    <source>
        <dbReference type="ARBA" id="ARBA00022829"/>
    </source>
</evidence>
<dbReference type="PROSITE" id="PS51900">
    <property type="entry name" value="CB"/>
    <property type="match status" value="1"/>
</dbReference>
<comment type="similarity">
    <text evidence="2 11">Belongs to the 'phage' integrase family. XerD subfamily.</text>
</comment>
<reference evidence="15 16" key="1">
    <citation type="submission" date="2018-11" db="EMBL/GenBank/DDBJ databases">
        <title>YIM 102482-1 draft genome.</title>
        <authorList>
            <person name="Li G."/>
            <person name="Jiang Y."/>
        </authorList>
    </citation>
    <scope>NUCLEOTIDE SEQUENCE [LARGE SCALE GENOMIC DNA]</scope>
    <source>
        <strain evidence="15 16">YIM 102482-1</strain>
    </source>
</reference>
<dbReference type="InterPro" id="IPR004107">
    <property type="entry name" value="Integrase_SAM-like_N"/>
</dbReference>
<dbReference type="Gene3D" id="1.10.150.130">
    <property type="match status" value="1"/>
</dbReference>
<feature type="active site" evidence="11">
    <location>
        <position position="292"/>
    </location>
</feature>
<dbReference type="InterPro" id="IPR011932">
    <property type="entry name" value="Recomb_XerD"/>
</dbReference>
<evidence type="ECO:0000256" key="3">
    <source>
        <dbReference type="ARBA" id="ARBA00015810"/>
    </source>
</evidence>
<comment type="caution">
    <text evidence="15">The sequence shown here is derived from an EMBL/GenBank/DDBJ whole genome shotgun (WGS) entry which is preliminary data.</text>
</comment>
<dbReference type="AlphaFoldDB" id="A0A3P3VS93"/>
<proteinExistence type="inferred from homology"/>
<dbReference type="OrthoDB" id="9801717at2"/>
<evidence type="ECO:0000313" key="16">
    <source>
        <dbReference type="Proteomes" id="UP000274391"/>
    </source>
</evidence>
<feature type="active site" evidence="11">
    <location>
        <position position="194"/>
    </location>
</feature>
<evidence type="ECO:0000256" key="10">
    <source>
        <dbReference type="ARBA" id="ARBA00023306"/>
    </source>
</evidence>
<comment type="subunit">
    <text evidence="11">Forms a cyclic heterotetrameric complex composed of two molecules of XerC and two molecules of XerD.</text>
</comment>
<dbReference type="GO" id="GO:0006313">
    <property type="term" value="P:DNA transposition"/>
    <property type="evidence" value="ECO:0007669"/>
    <property type="project" value="UniProtKB-UniRule"/>
</dbReference>
<sequence length="321" mass="35111">MTANAANDVPEQPAPRPSKFARSTDRYLRHLAIERGLSTNSLGAYRRDLARYQEWLAERDIADAAEVTPGLVQEHIAWLRTPVAEGGLALAASSTTRAASSIRGLHRFLEEEGDVSDDVTVDLVTPKLPSRLPKALTIGEVERLLQAAGGDDPVQLRDRALLELLYATGARISEAVALSVDDVIDRDMVRVRGKGQKQRVVPLGSYAQDAVNAYLVRARPIFSARGVADPGLFLGVRGKRLSRTAAWNILQRIAERAELAEHVSPHVLRHSFATHLMQGGADVRVVQELLGHASVSTTQIYTKVTAEALREMYATAHPRAR</sequence>
<dbReference type="Gene3D" id="1.10.443.10">
    <property type="entry name" value="Intergrase catalytic core"/>
    <property type="match status" value="1"/>
</dbReference>
<keyword evidence="16" id="KW-1185">Reference proteome</keyword>
<keyword evidence="5 11" id="KW-0132">Cell division</keyword>
<dbReference type="Proteomes" id="UP000274391">
    <property type="component" value="Unassembled WGS sequence"/>
</dbReference>
<organism evidence="15 16">
    <name type="scientific">Gulosibacter macacae</name>
    <dbReference type="NCBI Taxonomy" id="2488791"/>
    <lineage>
        <taxon>Bacteria</taxon>
        <taxon>Bacillati</taxon>
        <taxon>Actinomycetota</taxon>
        <taxon>Actinomycetes</taxon>
        <taxon>Micrococcales</taxon>
        <taxon>Microbacteriaceae</taxon>
        <taxon>Gulosibacter</taxon>
    </lineage>
</organism>
<dbReference type="InterPro" id="IPR044068">
    <property type="entry name" value="CB"/>
</dbReference>
<dbReference type="GO" id="GO:0003677">
    <property type="term" value="F:DNA binding"/>
    <property type="evidence" value="ECO:0007669"/>
    <property type="project" value="UniProtKB-UniRule"/>
</dbReference>
<dbReference type="HAMAP" id="MF_01808">
    <property type="entry name" value="Recomb_XerC_XerD"/>
    <property type="match status" value="1"/>
</dbReference>
<dbReference type="NCBIfam" id="TIGR02225">
    <property type="entry name" value="recomb_XerD"/>
    <property type="match status" value="1"/>
</dbReference>
<comment type="function">
    <text evidence="11">Site-specific tyrosine recombinase, which acts by catalyzing the cutting and rejoining of the recombining DNA molecules. The XerC-XerD complex is essential to convert dimers of the bacterial chromosome into monomers to permit their segregation at cell division. It also contributes to the segregational stability of plasmids.</text>
</comment>
<dbReference type="GO" id="GO:0007059">
    <property type="term" value="P:chromosome segregation"/>
    <property type="evidence" value="ECO:0007669"/>
    <property type="project" value="UniProtKB-UniRule"/>
</dbReference>
<evidence type="ECO:0000313" key="15">
    <source>
        <dbReference type="EMBL" id="RRJ85661.1"/>
    </source>
</evidence>
<keyword evidence="7 11" id="KW-0229">DNA integration</keyword>
<feature type="region of interest" description="Disordered" evidence="12">
    <location>
        <begin position="1"/>
        <end position="21"/>
    </location>
</feature>